<comment type="caution">
    <text evidence="1">The sequence shown here is derived from an EMBL/GenBank/DDBJ whole genome shotgun (WGS) entry which is preliminary data.</text>
</comment>
<dbReference type="EMBL" id="JAMFTS010000003">
    <property type="protein sequence ID" value="KAJ4780279.1"/>
    <property type="molecule type" value="Genomic_DNA"/>
</dbReference>
<dbReference type="Proteomes" id="UP001140206">
    <property type="component" value="Chromosome 3"/>
</dbReference>
<evidence type="ECO:0000313" key="1">
    <source>
        <dbReference type="EMBL" id="KAJ4780279.1"/>
    </source>
</evidence>
<reference evidence="1" key="1">
    <citation type="submission" date="2022-08" db="EMBL/GenBank/DDBJ databases">
        <authorList>
            <person name="Marques A."/>
        </authorList>
    </citation>
    <scope>NUCLEOTIDE SEQUENCE</scope>
    <source>
        <strain evidence="1">RhyPub2mFocal</strain>
        <tissue evidence="1">Leaves</tissue>
    </source>
</reference>
<protein>
    <recommendedName>
        <fullName evidence="3">UBN2_3 domain-containing protein</fullName>
    </recommendedName>
</protein>
<dbReference type="AlphaFoldDB" id="A0AAV8ELS8"/>
<proteinExistence type="predicted"/>
<name>A0AAV8ELS8_9POAL</name>
<gene>
    <name evidence="1" type="ORF">LUZ62_064536</name>
</gene>
<evidence type="ECO:0008006" key="3">
    <source>
        <dbReference type="Google" id="ProtNLM"/>
    </source>
</evidence>
<evidence type="ECO:0000313" key="2">
    <source>
        <dbReference type="Proteomes" id="UP001140206"/>
    </source>
</evidence>
<sequence>MSGIPLLNGTNFSIWKEQLEICLGVLEMDQALRMDKPEKPKDDAADEAKTAYAKWERSNRISLMIMKSTISLAIRGGIPEKNVAGELFTAKEFLTSVEEQFKSTSKAVLS</sequence>
<accession>A0AAV8ELS8</accession>
<organism evidence="1 2">
    <name type="scientific">Rhynchospora pubera</name>
    <dbReference type="NCBI Taxonomy" id="906938"/>
    <lineage>
        <taxon>Eukaryota</taxon>
        <taxon>Viridiplantae</taxon>
        <taxon>Streptophyta</taxon>
        <taxon>Embryophyta</taxon>
        <taxon>Tracheophyta</taxon>
        <taxon>Spermatophyta</taxon>
        <taxon>Magnoliopsida</taxon>
        <taxon>Liliopsida</taxon>
        <taxon>Poales</taxon>
        <taxon>Cyperaceae</taxon>
        <taxon>Cyperoideae</taxon>
        <taxon>Rhynchosporeae</taxon>
        <taxon>Rhynchospora</taxon>
    </lineage>
</organism>
<keyword evidence="2" id="KW-1185">Reference proteome</keyword>